<keyword evidence="1" id="KW-0472">Membrane</keyword>
<keyword evidence="3" id="KW-0378">Hydrolase</keyword>
<keyword evidence="1" id="KW-0812">Transmembrane</keyword>
<sequence>MYPVVQVDALPAAWIVGLGLCSVATGFGFRRMSADSGPRRTAMYSVFVLLMCVVLLEVTLFARAGGFLRAGMANVASDRVDLTVLSFNARGTGAPDIVEAVAHAEADVMLLVEVKEQVATEVVERLRFRGSRNQVFTGTGSALGGAHEVAVIIPDRFGRYHETVSPALAFGSLTVAPGEPASAESNFAVRTRPVLSAVHSISPLPGKTSSTAWKHQLRTAVGLCRHDSAIIGGDFNASSAQISHVIGHDCLEASSHLGRGGVGTWPTAMPAPFGASIDHQLANRNSWEPVGIRFMEIGSSDHRGIAVSYRHVRA</sequence>
<feature type="transmembrane region" description="Helical" evidence="1">
    <location>
        <begin position="41"/>
        <end position="62"/>
    </location>
</feature>
<protein>
    <submittedName>
        <fullName evidence="3">Endonuclease/exonuclease/phosphatase family protein</fullName>
    </submittedName>
</protein>
<feature type="transmembrane region" description="Helical" evidence="1">
    <location>
        <begin position="12"/>
        <end position="29"/>
    </location>
</feature>
<dbReference type="Gene3D" id="3.60.10.10">
    <property type="entry name" value="Endonuclease/exonuclease/phosphatase"/>
    <property type="match status" value="1"/>
</dbReference>
<accession>A0ABV9TEB4</accession>
<dbReference type="InterPro" id="IPR005135">
    <property type="entry name" value="Endo/exonuclease/phosphatase"/>
</dbReference>
<keyword evidence="1" id="KW-1133">Transmembrane helix</keyword>
<comment type="caution">
    <text evidence="3">The sequence shown here is derived from an EMBL/GenBank/DDBJ whole genome shotgun (WGS) entry which is preliminary data.</text>
</comment>
<feature type="domain" description="Endonuclease/exonuclease/phosphatase" evidence="2">
    <location>
        <begin position="85"/>
        <end position="302"/>
    </location>
</feature>
<dbReference type="RefSeq" id="WP_277551062.1">
    <property type="nucleotide sequence ID" value="NZ_JARAMH010000006.1"/>
</dbReference>
<evidence type="ECO:0000256" key="1">
    <source>
        <dbReference type="SAM" id="Phobius"/>
    </source>
</evidence>
<dbReference type="InterPro" id="IPR036691">
    <property type="entry name" value="Endo/exonu/phosph_ase_sf"/>
</dbReference>
<gene>
    <name evidence="3" type="ORF">ACFPCS_01875</name>
</gene>
<keyword evidence="3" id="KW-0540">Nuclease</keyword>
<evidence type="ECO:0000259" key="2">
    <source>
        <dbReference type="Pfam" id="PF03372"/>
    </source>
</evidence>
<keyword evidence="3" id="KW-0255">Endonuclease</keyword>
<dbReference type="EMBL" id="JBHSIW010000003">
    <property type="protein sequence ID" value="MFC4902312.1"/>
    <property type="molecule type" value="Genomic_DNA"/>
</dbReference>
<evidence type="ECO:0000313" key="4">
    <source>
        <dbReference type="Proteomes" id="UP001595797"/>
    </source>
</evidence>
<dbReference type="SUPFAM" id="SSF56219">
    <property type="entry name" value="DNase I-like"/>
    <property type="match status" value="1"/>
</dbReference>
<evidence type="ECO:0000313" key="3">
    <source>
        <dbReference type="EMBL" id="MFC4902312.1"/>
    </source>
</evidence>
<dbReference type="GO" id="GO:0004519">
    <property type="term" value="F:endonuclease activity"/>
    <property type="evidence" value="ECO:0007669"/>
    <property type="project" value="UniProtKB-KW"/>
</dbReference>
<name>A0ABV9TEB4_9MICC</name>
<dbReference type="Pfam" id="PF03372">
    <property type="entry name" value="Exo_endo_phos"/>
    <property type="match status" value="1"/>
</dbReference>
<dbReference type="Proteomes" id="UP001595797">
    <property type="component" value="Unassembled WGS sequence"/>
</dbReference>
<organism evidence="3 4">
    <name type="scientific">Kocuria oceani</name>
    <dbReference type="NCBI Taxonomy" id="988827"/>
    <lineage>
        <taxon>Bacteria</taxon>
        <taxon>Bacillati</taxon>
        <taxon>Actinomycetota</taxon>
        <taxon>Actinomycetes</taxon>
        <taxon>Micrococcales</taxon>
        <taxon>Micrococcaceae</taxon>
        <taxon>Kocuria</taxon>
    </lineage>
</organism>
<reference evidence="4" key="1">
    <citation type="journal article" date="2019" name="Int. J. Syst. Evol. Microbiol.">
        <title>The Global Catalogue of Microorganisms (GCM) 10K type strain sequencing project: providing services to taxonomists for standard genome sequencing and annotation.</title>
        <authorList>
            <consortium name="The Broad Institute Genomics Platform"/>
            <consortium name="The Broad Institute Genome Sequencing Center for Infectious Disease"/>
            <person name="Wu L."/>
            <person name="Ma J."/>
        </authorList>
    </citation>
    <scope>NUCLEOTIDE SEQUENCE [LARGE SCALE GENOMIC DNA]</scope>
    <source>
        <strain evidence="4">CGMCC 4.6946</strain>
    </source>
</reference>
<keyword evidence="4" id="KW-1185">Reference proteome</keyword>
<proteinExistence type="predicted"/>